<evidence type="ECO:0000313" key="3">
    <source>
        <dbReference type="EMBL" id="ELT92010.1"/>
    </source>
</evidence>
<dbReference type="SUPFAM" id="SSF54909">
    <property type="entry name" value="Dimeric alpha+beta barrel"/>
    <property type="match status" value="2"/>
</dbReference>
<dbReference type="FunCoup" id="R7TLM6">
    <property type="interactions" value="1311"/>
</dbReference>
<reference evidence="3 5" key="2">
    <citation type="journal article" date="2013" name="Nature">
        <title>Insights into bilaterian evolution from three spiralian genomes.</title>
        <authorList>
            <person name="Simakov O."/>
            <person name="Marletaz F."/>
            <person name="Cho S.J."/>
            <person name="Edsinger-Gonzales E."/>
            <person name="Havlak P."/>
            <person name="Hellsten U."/>
            <person name="Kuo D.H."/>
            <person name="Larsson T."/>
            <person name="Lv J."/>
            <person name="Arendt D."/>
            <person name="Savage R."/>
            <person name="Osoegawa K."/>
            <person name="de Jong P."/>
            <person name="Grimwood J."/>
            <person name="Chapman J.A."/>
            <person name="Shapiro H."/>
            <person name="Aerts A."/>
            <person name="Otillar R.P."/>
            <person name="Terry A.Y."/>
            <person name="Boore J.L."/>
            <person name="Grigoriev I.V."/>
            <person name="Lindberg D.R."/>
            <person name="Seaver E.C."/>
            <person name="Weisblat D.A."/>
            <person name="Putnam N.H."/>
            <person name="Rokhsar D.S."/>
        </authorList>
    </citation>
    <scope>NUCLEOTIDE SEQUENCE</scope>
    <source>
        <strain evidence="3 5">I ESC-2004</strain>
    </source>
</reference>
<dbReference type="PANTHER" id="PTHR21017:SF17">
    <property type="entry name" value="PROTEIN NIPSNAP"/>
    <property type="match status" value="1"/>
</dbReference>
<reference evidence="5" key="1">
    <citation type="submission" date="2012-12" db="EMBL/GenBank/DDBJ databases">
        <authorList>
            <person name="Hellsten U."/>
            <person name="Grimwood J."/>
            <person name="Chapman J.A."/>
            <person name="Shapiro H."/>
            <person name="Aerts A."/>
            <person name="Otillar R.P."/>
            <person name="Terry A.Y."/>
            <person name="Boore J.L."/>
            <person name="Simakov O."/>
            <person name="Marletaz F."/>
            <person name="Cho S.-J."/>
            <person name="Edsinger-Gonzales E."/>
            <person name="Havlak P."/>
            <person name="Kuo D.-H."/>
            <person name="Larsson T."/>
            <person name="Lv J."/>
            <person name="Arendt D."/>
            <person name="Savage R."/>
            <person name="Osoegawa K."/>
            <person name="de Jong P."/>
            <person name="Lindberg D.R."/>
            <person name="Seaver E.C."/>
            <person name="Weisblat D.A."/>
            <person name="Putnam N.H."/>
            <person name="Grigoriev I.V."/>
            <person name="Rokhsar D.S."/>
        </authorList>
    </citation>
    <scope>NUCLEOTIDE SEQUENCE</scope>
    <source>
        <strain evidence="5">I ESC-2004</strain>
    </source>
</reference>
<proteinExistence type="inferred from homology"/>
<keyword evidence="5" id="KW-1185">Reference proteome</keyword>
<dbReference type="STRING" id="283909.R7TLM6"/>
<evidence type="ECO:0000256" key="1">
    <source>
        <dbReference type="ARBA" id="ARBA00005291"/>
    </source>
</evidence>
<feature type="domain" description="NIPSNAP" evidence="2">
    <location>
        <begin position="171"/>
        <end position="268"/>
    </location>
</feature>
<dbReference type="AlphaFoldDB" id="R7TLM6"/>
<dbReference type="Gene3D" id="3.30.70.100">
    <property type="match status" value="2"/>
</dbReference>
<protein>
    <recommendedName>
        <fullName evidence="2">NIPSNAP domain-containing protein</fullName>
    </recommendedName>
</protein>
<accession>R7TLM6</accession>
<dbReference type="FunFam" id="3.30.70.100:FF:000003">
    <property type="entry name" value="Protein NipSnap homolog 2"/>
    <property type="match status" value="1"/>
</dbReference>
<dbReference type="EnsemblMetazoa" id="CapteT179650">
    <property type="protein sequence ID" value="CapteP179650"/>
    <property type="gene ID" value="CapteG179650"/>
</dbReference>
<organism evidence="3">
    <name type="scientific">Capitella teleta</name>
    <name type="common">Polychaete worm</name>
    <dbReference type="NCBI Taxonomy" id="283909"/>
    <lineage>
        <taxon>Eukaryota</taxon>
        <taxon>Metazoa</taxon>
        <taxon>Spiralia</taxon>
        <taxon>Lophotrochozoa</taxon>
        <taxon>Annelida</taxon>
        <taxon>Polychaeta</taxon>
        <taxon>Sedentaria</taxon>
        <taxon>Scolecida</taxon>
        <taxon>Capitellidae</taxon>
        <taxon>Capitella</taxon>
    </lineage>
</organism>
<dbReference type="Proteomes" id="UP000014760">
    <property type="component" value="Unassembled WGS sequence"/>
</dbReference>
<dbReference type="PANTHER" id="PTHR21017">
    <property type="entry name" value="NIPSNAP-RELATED"/>
    <property type="match status" value="1"/>
</dbReference>
<dbReference type="InterPro" id="IPR011008">
    <property type="entry name" value="Dimeric_a/b-barrel"/>
</dbReference>
<feature type="domain" description="NIPSNAP" evidence="2">
    <location>
        <begin position="59"/>
        <end position="158"/>
    </location>
</feature>
<dbReference type="Pfam" id="PF07978">
    <property type="entry name" value="NIPSNAP"/>
    <property type="match status" value="2"/>
</dbReference>
<dbReference type="HOGENOM" id="CLU_053393_1_0_1"/>
<evidence type="ECO:0000259" key="2">
    <source>
        <dbReference type="Pfam" id="PF07978"/>
    </source>
</evidence>
<evidence type="ECO:0000313" key="4">
    <source>
        <dbReference type="EnsemblMetazoa" id="CapteP179650"/>
    </source>
</evidence>
<dbReference type="OrthoDB" id="10262843at2759"/>
<dbReference type="GO" id="GO:0000423">
    <property type="term" value="P:mitophagy"/>
    <property type="evidence" value="ECO:0007669"/>
    <property type="project" value="UniProtKB-ARBA"/>
</dbReference>
<dbReference type="EMBL" id="KB310292">
    <property type="protein sequence ID" value="ELT92010.1"/>
    <property type="molecule type" value="Genomic_DNA"/>
</dbReference>
<dbReference type="InterPro" id="IPR051557">
    <property type="entry name" value="NipSnap_domain"/>
</dbReference>
<comment type="similarity">
    <text evidence="1">Belongs to the NipSnap family.</text>
</comment>
<evidence type="ECO:0000313" key="5">
    <source>
        <dbReference type="Proteomes" id="UP000014760"/>
    </source>
</evidence>
<dbReference type="OMA" id="REKSWSV"/>
<dbReference type="EMBL" id="AMQN01013548">
    <property type="status" value="NOT_ANNOTATED_CDS"/>
    <property type="molecule type" value="Genomic_DNA"/>
</dbReference>
<reference evidence="4" key="3">
    <citation type="submission" date="2015-06" db="UniProtKB">
        <authorList>
            <consortium name="EnsemblMetazoa"/>
        </authorList>
    </citation>
    <scope>IDENTIFICATION</scope>
</reference>
<dbReference type="GO" id="GO:0005739">
    <property type="term" value="C:mitochondrion"/>
    <property type="evidence" value="ECO:0007669"/>
    <property type="project" value="TreeGrafter"/>
</dbReference>
<gene>
    <name evidence="3" type="ORF">CAPTEDRAFT_179650</name>
</gene>
<dbReference type="InterPro" id="IPR012577">
    <property type="entry name" value="NIPSNAP"/>
</dbReference>
<sequence>MTFCSLLRSFCTKPTDGAPDASASDEQKESWFQRLLPIRKIDPGTESHSSLLADKDTVYELQIHSVKPEFMEKYLGEYETFVNRVHNKETGAQLAGSWTVEIGDQDEAIHLWKYSGGYPVLNRSKRTLRTEKEFVDFRISRNKMLRSRRNQILLAFSFWGDPQVRDGSNIYELRSYVLKPGTMIEWGNNWARGIKTRREKNEAVAGFFSQIGDLYNVHHLWAYESLESRKDTRTSAWRRPGWDACVAHTVPLIRHMTARILVPTPFSPLR</sequence>
<name>R7TLM6_CAPTE</name>